<dbReference type="PROSITE" id="PS50883">
    <property type="entry name" value="EAL"/>
    <property type="match status" value="1"/>
</dbReference>
<organism evidence="3 4">
    <name type="scientific">Paracraurococcus ruber</name>
    <dbReference type="NCBI Taxonomy" id="77675"/>
    <lineage>
        <taxon>Bacteria</taxon>
        <taxon>Pseudomonadati</taxon>
        <taxon>Pseudomonadota</taxon>
        <taxon>Alphaproteobacteria</taxon>
        <taxon>Acetobacterales</taxon>
        <taxon>Roseomonadaceae</taxon>
        <taxon>Paracraurococcus</taxon>
    </lineage>
</organism>
<evidence type="ECO:0000259" key="1">
    <source>
        <dbReference type="PROSITE" id="PS50112"/>
    </source>
</evidence>
<dbReference type="Gene3D" id="3.30.450.20">
    <property type="entry name" value="PAS domain"/>
    <property type="match status" value="2"/>
</dbReference>
<protein>
    <recommendedName>
        <fullName evidence="5">EAL domain-containing protein</fullName>
    </recommendedName>
</protein>
<evidence type="ECO:0000259" key="2">
    <source>
        <dbReference type="PROSITE" id="PS50883"/>
    </source>
</evidence>
<dbReference type="Proteomes" id="UP000697995">
    <property type="component" value="Unassembled WGS sequence"/>
</dbReference>
<proteinExistence type="predicted"/>
<dbReference type="PANTHER" id="PTHR33121">
    <property type="entry name" value="CYCLIC DI-GMP PHOSPHODIESTERASE PDEF"/>
    <property type="match status" value="1"/>
</dbReference>
<keyword evidence="4" id="KW-1185">Reference proteome</keyword>
<feature type="domain" description="PAS" evidence="1">
    <location>
        <begin position="134"/>
        <end position="207"/>
    </location>
</feature>
<dbReference type="SMART" id="SM00052">
    <property type="entry name" value="EAL"/>
    <property type="match status" value="1"/>
</dbReference>
<comment type="caution">
    <text evidence="3">The sequence shown here is derived from an EMBL/GenBank/DDBJ whole genome shotgun (WGS) entry which is preliminary data.</text>
</comment>
<dbReference type="InterPro" id="IPR035965">
    <property type="entry name" value="PAS-like_dom_sf"/>
</dbReference>
<dbReference type="CDD" id="cd00130">
    <property type="entry name" value="PAS"/>
    <property type="match status" value="1"/>
</dbReference>
<dbReference type="PANTHER" id="PTHR33121:SF79">
    <property type="entry name" value="CYCLIC DI-GMP PHOSPHODIESTERASE PDED-RELATED"/>
    <property type="match status" value="1"/>
</dbReference>
<dbReference type="InterPro" id="IPR050706">
    <property type="entry name" value="Cyclic-di-GMP_PDE-like"/>
</dbReference>
<dbReference type="Pfam" id="PF00563">
    <property type="entry name" value="EAL"/>
    <property type="match status" value="1"/>
</dbReference>
<dbReference type="InterPro" id="IPR035919">
    <property type="entry name" value="EAL_sf"/>
</dbReference>
<evidence type="ECO:0008006" key="5">
    <source>
        <dbReference type="Google" id="ProtNLM"/>
    </source>
</evidence>
<name>A0ABS1CVG4_9PROT</name>
<evidence type="ECO:0000313" key="3">
    <source>
        <dbReference type="EMBL" id="MBK1657709.1"/>
    </source>
</evidence>
<dbReference type="InterPro" id="IPR000014">
    <property type="entry name" value="PAS"/>
</dbReference>
<evidence type="ECO:0000313" key="4">
    <source>
        <dbReference type="Proteomes" id="UP000697995"/>
    </source>
</evidence>
<dbReference type="InterPro" id="IPR001633">
    <property type="entry name" value="EAL_dom"/>
</dbReference>
<feature type="domain" description="EAL" evidence="2">
    <location>
        <begin position="407"/>
        <end position="654"/>
    </location>
</feature>
<sequence>MPSRAAGGGVNALAPPVAGGAPDPALTAEDLLQFLYLIPVGVLQFGPDGTIQLLNPMASQLLLPLLAEPRLDNLFDALRDLVPDLEATLRAAGDTLGPVLDQRQIERPGRRPRLVLSLCVIRVTDGAWMAVLRDVTRLVEMLGFAFTPSDLLLDVDAEGCIGWAAGAFQALLGLSPADAVGRPLDSLVAPRDRRRLARAMDGLSARGRLTPLTLRLANARETPCSLAGMALDATGNRLCVTIGPAATPLGGARAAQQPASGFAAEAAGSLRAGAEATLGLLDIADWQDTAARLDARLLGCLQREIRHLSEEMAGEPLVFGELGAGRFGLLGPAGLDLSGLAGAVEGLLGSVLPGGAPRVSGANIPLAADGLAAQPALQSLRLLLARFAGQGVQGVPAGGLAGMLAEAETHRQALAGMIAQGRFQLAYQPILRLSDRRICHHEALIRPEAGPENPAGNPQEFVTLAEALGLAPALDLAVLDRALALLRQSTHSIAVNLSALSLGDPRFAEALLARTAGLSPGRLLLEVTETAEIEDLPSVAGTLARLRAAGLRVCLDDFGAGAASFRYLRDLRVDFVKIDGAFVRAAPQDERGRAFIMAMRDLAASCGAETIAEMVETEADAALMQQLGVQLGQGWLFGKPGPLAPQAAAPKRWRY</sequence>
<dbReference type="EMBL" id="NRSG01000026">
    <property type="protein sequence ID" value="MBK1657709.1"/>
    <property type="molecule type" value="Genomic_DNA"/>
</dbReference>
<dbReference type="PROSITE" id="PS50112">
    <property type="entry name" value="PAS"/>
    <property type="match status" value="1"/>
</dbReference>
<reference evidence="3 4" key="1">
    <citation type="journal article" date="2020" name="Microorganisms">
        <title>Osmotic Adaptation and Compatible Solute Biosynthesis of Phototrophic Bacteria as Revealed from Genome Analyses.</title>
        <authorList>
            <person name="Imhoff J.F."/>
            <person name="Rahn T."/>
            <person name="Kunzel S."/>
            <person name="Keller A."/>
            <person name="Neulinger S.C."/>
        </authorList>
    </citation>
    <scope>NUCLEOTIDE SEQUENCE [LARGE SCALE GENOMIC DNA]</scope>
    <source>
        <strain evidence="3 4">DSM 15382</strain>
    </source>
</reference>
<dbReference type="SUPFAM" id="SSF141868">
    <property type="entry name" value="EAL domain-like"/>
    <property type="match status" value="1"/>
</dbReference>
<dbReference type="CDD" id="cd01948">
    <property type="entry name" value="EAL"/>
    <property type="match status" value="1"/>
</dbReference>
<dbReference type="Gene3D" id="3.20.20.450">
    <property type="entry name" value="EAL domain"/>
    <property type="match status" value="1"/>
</dbReference>
<gene>
    <name evidence="3" type="ORF">CKO45_05630</name>
</gene>
<accession>A0ABS1CVG4</accession>
<dbReference type="SUPFAM" id="SSF55785">
    <property type="entry name" value="PYP-like sensor domain (PAS domain)"/>
    <property type="match status" value="1"/>
</dbReference>